<gene>
    <name evidence="2" type="ORF">QVD17_24655</name>
</gene>
<evidence type="ECO:0000313" key="2">
    <source>
        <dbReference type="EMBL" id="KAK1421920.1"/>
    </source>
</evidence>
<proteinExistence type="predicted"/>
<comment type="caution">
    <text evidence="2">The sequence shown here is derived from an EMBL/GenBank/DDBJ whole genome shotgun (WGS) entry which is preliminary data.</text>
</comment>
<organism evidence="2 3">
    <name type="scientific">Tagetes erecta</name>
    <name type="common">African marigold</name>
    <dbReference type="NCBI Taxonomy" id="13708"/>
    <lineage>
        <taxon>Eukaryota</taxon>
        <taxon>Viridiplantae</taxon>
        <taxon>Streptophyta</taxon>
        <taxon>Embryophyta</taxon>
        <taxon>Tracheophyta</taxon>
        <taxon>Spermatophyta</taxon>
        <taxon>Magnoliopsida</taxon>
        <taxon>eudicotyledons</taxon>
        <taxon>Gunneridae</taxon>
        <taxon>Pentapetalae</taxon>
        <taxon>asterids</taxon>
        <taxon>campanulids</taxon>
        <taxon>Asterales</taxon>
        <taxon>Asteraceae</taxon>
        <taxon>Asteroideae</taxon>
        <taxon>Heliantheae alliance</taxon>
        <taxon>Tageteae</taxon>
        <taxon>Tagetes</taxon>
    </lineage>
</organism>
<dbReference type="Proteomes" id="UP001229421">
    <property type="component" value="Unassembled WGS sequence"/>
</dbReference>
<evidence type="ECO:0000313" key="3">
    <source>
        <dbReference type="Proteomes" id="UP001229421"/>
    </source>
</evidence>
<feature type="region of interest" description="Disordered" evidence="1">
    <location>
        <begin position="117"/>
        <end position="136"/>
    </location>
</feature>
<feature type="compositionally biased region" description="Polar residues" evidence="1">
    <location>
        <begin position="117"/>
        <end position="126"/>
    </location>
</feature>
<protein>
    <submittedName>
        <fullName evidence="2">Uncharacterized protein</fullName>
    </submittedName>
</protein>
<name>A0AAD8NMV8_TARER</name>
<feature type="region of interest" description="Disordered" evidence="1">
    <location>
        <begin position="141"/>
        <end position="163"/>
    </location>
</feature>
<evidence type="ECO:0000256" key="1">
    <source>
        <dbReference type="SAM" id="MobiDB-lite"/>
    </source>
</evidence>
<keyword evidence="3" id="KW-1185">Reference proteome</keyword>
<dbReference type="EMBL" id="JAUHHV010000006">
    <property type="protein sequence ID" value="KAK1421920.1"/>
    <property type="molecule type" value="Genomic_DNA"/>
</dbReference>
<dbReference type="AlphaFoldDB" id="A0AAD8NMV8"/>
<reference evidence="2" key="1">
    <citation type="journal article" date="2023" name="bioRxiv">
        <title>Improved chromosome-level genome assembly for marigold (Tagetes erecta).</title>
        <authorList>
            <person name="Jiang F."/>
            <person name="Yuan L."/>
            <person name="Wang S."/>
            <person name="Wang H."/>
            <person name="Xu D."/>
            <person name="Wang A."/>
            <person name="Fan W."/>
        </authorList>
    </citation>
    <scope>NUCLEOTIDE SEQUENCE</scope>
    <source>
        <strain evidence="2">WSJ</strain>
        <tissue evidence="2">Leaf</tissue>
    </source>
</reference>
<sequence length="215" mass="23953">MLFTISISSSADSDVDSLTTLCNATNWLVNNTIFFFGSGSLALLGNVNMFPSVVRFAYRAENTDHKSGRCMENTKCNLLVIWNLTIEHPSRKSHRKPPPSSPLLHLKPAHRKNNLRTFFTGNQPRSRSARCDNDDGVLQWRPDPTPSFPATQSVKHHSFRQQDTSTEGQCALNLCSQKSSSRSSSLASRCCGEDIAKETFKLTGNNKTSDDEIEQ</sequence>
<accession>A0AAD8NMV8</accession>